<protein>
    <submittedName>
        <fullName evidence="2">(California timema) hypothetical protein</fullName>
    </submittedName>
</protein>
<accession>A0A7R9PCV3</accession>
<gene>
    <name evidence="2" type="ORF">TCMB3V08_LOCUS11058</name>
</gene>
<feature type="region of interest" description="Disordered" evidence="1">
    <location>
        <begin position="1"/>
        <end position="30"/>
    </location>
</feature>
<evidence type="ECO:0000256" key="1">
    <source>
        <dbReference type="SAM" id="MobiDB-lite"/>
    </source>
</evidence>
<proteinExistence type="predicted"/>
<sequence length="64" mass="7255">MPPGTEPSSYFSLSETLHQDAERRHGRLKEPHSVLQHLSSKMALDCSACHQLYNMQQSDSKISQ</sequence>
<evidence type="ECO:0000313" key="2">
    <source>
        <dbReference type="EMBL" id="CAD7578518.1"/>
    </source>
</evidence>
<dbReference type="AlphaFoldDB" id="A0A7R9PCV3"/>
<feature type="compositionally biased region" description="Basic and acidic residues" evidence="1">
    <location>
        <begin position="17"/>
        <end position="30"/>
    </location>
</feature>
<feature type="compositionally biased region" description="Polar residues" evidence="1">
    <location>
        <begin position="1"/>
        <end position="16"/>
    </location>
</feature>
<dbReference type="EMBL" id="OE187860">
    <property type="protein sequence ID" value="CAD7578518.1"/>
    <property type="molecule type" value="Genomic_DNA"/>
</dbReference>
<name>A0A7R9PCV3_TIMCA</name>
<organism evidence="2">
    <name type="scientific">Timema californicum</name>
    <name type="common">California timema</name>
    <name type="synonym">Walking stick</name>
    <dbReference type="NCBI Taxonomy" id="61474"/>
    <lineage>
        <taxon>Eukaryota</taxon>
        <taxon>Metazoa</taxon>
        <taxon>Ecdysozoa</taxon>
        <taxon>Arthropoda</taxon>
        <taxon>Hexapoda</taxon>
        <taxon>Insecta</taxon>
        <taxon>Pterygota</taxon>
        <taxon>Neoptera</taxon>
        <taxon>Polyneoptera</taxon>
        <taxon>Phasmatodea</taxon>
        <taxon>Timematodea</taxon>
        <taxon>Timematoidea</taxon>
        <taxon>Timematidae</taxon>
        <taxon>Timema</taxon>
    </lineage>
</organism>
<reference evidence="2" key="1">
    <citation type="submission" date="2020-11" db="EMBL/GenBank/DDBJ databases">
        <authorList>
            <person name="Tran Van P."/>
        </authorList>
    </citation>
    <scope>NUCLEOTIDE SEQUENCE</scope>
</reference>